<organism evidence="7 8">
    <name type="scientific">Micromonospora costi</name>
    <dbReference type="NCBI Taxonomy" id="1530042"/>
    <lineage>
        <taxon>Bacteria</taxon>
        <taxon>Bacillati</taxon>
        <taxon>Actinomycetota</taxon>
        <taxon>Actinomycetes</taxon>
        <taxon>Micromonosporales</taxon>
        <taxon>Micromonosporaceae</taxon>
        <taxon>Micromonospora</taxon>
    </lineage>
</organism>
<evidence type="ECO:0000313" key="8">
    <source>
        <dbReference type="Proteomes" id="UP000279968"/>
    </source>
</evidence>
<keyword evidence="7" id="KW-0032">Aminotransferase</keyword>
<dbReference type="Gene3D" id="3.40.640.10">
    <property type="entry name" value="Type I PLP-dependent aspartate aminotransferase-like (Major domain)"/>
    <property type="match status" value="1"/>
</dbReference>
<dbReference type="InterPro" id="IPR015424">
    <property type="entry name" value="PyrdxlP-dep_Trfase"/>
</dbReference>
<dbReference type="PANTHER" id="PTHR46577">
    <property type="entry name" value="HTH-TYPE TRANSCRIPTIONAL REGULATORY PROTEIN GABR"/>
    <property type="match status" value="1"/>
</dbReference>
<dbReference type="PANTHER" id="PTHR46577:SF1">
    <property type="entry name" value="HTH-TYPE TRANSCRIPTIONAL REGULATORY PROTEIN GABR"/>
    <property type="match status" value="1"/>
</dbReference>
<evidence type="ECO:0000259" key="6">
    <source>
        <dbReference type="PROSITE" id="PS50949"/>
    </source>
</evidence>
<dbReference type="InterPro" id="IPR051446">
    <property type="entry name" value="HTH_trans_reg/aminotransferase"/>
</dbReference>
<keyword evidence="3" id="KW-0805">Transcription regulation</keyword>
<evidence type="ECO:0000256" key="2">
    <source>
        <dbReference type="ARBA" id="ARBA00022898"/>
    </source>
</evidence>
<keyword evidence="4" id="KW-0238">DNA-binding</keyword>
<dbReference type="CDD" id="cd07377">
    <property type="entry name" value="WHTH_GntR"/>
    <property type="match status" value="1"/>
</dbReference>
<dbReference type="AlphaFoldDB" id="A0A3A9ZUQ5"/>
<dbReference type="PROSITE" id="PS50949">
    <property type="entry name" value="HTH_GNTR"/>
    <property type="match status" value="1"/>
</dbReference>
<gene>
    <name evidence="7" type="ORF">D7193_26035</name>
</gene>
<dbReference type="GO" id="GO:0003677">
    <property type="term" value="F:DNA binding"/>
    <property type="evidence" value="ECO:0007669"/>
    <property type="project" value="UniProtKB-KW"/>
</dbReference>
<reference evidence="7 8" key="1">
    <citation type="journal article" date="2015" name="Int. J. Syst. Evol. Microbiol.">
        <title>Micromonospora costi sp. nov., isolated from a leaf of Costus speciosus.</title>
        <authorList>
            <person name="Thawai C."/>
        </authorList>
    </citation>
    <scope>NUCLEOTIDE SEQUENCE [LARGE SCALE GENOMIC DNA]</scope>
    <source>
        <strain evidence="7 8">CS1-12</strain>
    </source>
</reference>
<evidence type="ECO:0000256" key="1">
    <source>
        <dbReference type="ARBA" id="ARBA00005384"/>
    </source>
</evidence>
<dbReference type="CDD" id="cd00609">
    <property type="entry name" value="AAT_like"/>
    <property type="match status" value="1"/>
</dbReference>
<sequence>MAQHYCRGLRPCDIDRHDREVSRTRFADTLDGVGDGVPARRPERLHASALASVFTDRSARGIADRLGDLIHSGELAQGLHLPTVRALAAALHVGPTTIATAWAQLRQRGLIHCDRRRGSFVRGPGMLAGRRFASLPPPPPVRLDLSTAYPDPALVPDLAGPMALAVAGTPWREYPDDMVDPHLAAALHATWPFEAEDFTVTSGAHDAVHRVAGVVLRRHDRVLVEEVAAASLLDIVEDHGAQAVPVRCDDEGPLPEALAAALATRPGMLLLQTRMASPYGHALSRRRAESLTPMLAGHDIVIVEHDTAHELAPTPHVSLGEFLPEQILLVRSWNKSHGPHLRVGALAGIRRVVSRVRARQKATGGWPSALTQRALAQMLTDPQTRETIRRARAIYRHRRQQMVHALREQGLTPTGVAGLSVWVPVRDAATAIRSLAADGIGIAPGAPFTVHGDGRSHVRIATTLRHDEHARIARVLGEAHHR</sequence>
<protein>
    <submittedName>
        <fullName evidence="7">Aminotransferase class I/II-fold pyridoxal phosphate-dependent enzyme</fullName>
    </submittedName>
</protein>
<dbReference type="Pfam" id="PF00155">
    <property type="entry name" value="Aminotran_1_2"/>
    <property type="match status" value="1"/>
</dbReference>
<accession>A0A3A9ZUQ5</accession>
<dbReference type="Gene3D" id="1.10.10.10">
    <property type="entry name" value="Winged helix-like DNA-binding domain superfamily/Winged helix DNA-binding domain"/>
    <property type="match status" value="1"/>
</dbReference>
<keyword evidence="7" id="KW-0808">Transferase</keyword>
<dbReference type="EMBL" id="RBAN01000005">
    <property type="protein sequence ID" value="RKN52038.1"/>
    <property type="molecule type" value="Genomic_DNA"/>
</dbReference>
<feature type="domain" description="HTH gntR-type" evidence="6">
    <location>
        <begin position="56"/>
        <end position="124"/>
    </location>
</feature>
<evidence type="ECO:0000256" key="4">
    <source>
        <dbReference type="ARBA" id="ARBA00023125"/>
    </source>
</evidence>
<dbReference type="SUPFAM" id="SSF53383">
    <property type="entry name" value="PLP-dependent transferases"/>
    <property type="match status" value="1"/>
</dbReference>
<comment type="similarity">
    <text evidence="1">In the C-terminal section; belongs to the class-I pyridoxal-phosphate-dependent aminotransferase family.</text>
</comment>
<evidence type="ECO:0000256" key="5">
    <source>
        <dbReference type="ARBA" id="ARBA00023163"/>
    </source>
</evidence>
<dbReference type="SUPFAM" id="SSF46785">
    <property type="entry name" value="Winged helix' DNA-binding domain"/>
    <property type="match status" value="1"/>
</dbReference>
<comment type="caution">
    <text evidence="7">The sequence shown here is derived from an EMBL/GenBank/DDBJ whole genome shotgun (WGS) entry which is preliminary data.</text>
</comment>
<dbReference type="Gene3D" id="3.90.1150.10">
    <property type="entry name" value="Aspartate Aminotransferase, domain 1"/>
    <property type="match status" value="1"/>
</dbReference>
<dbReference type="GO" id="GO:0008483">
    <property type="term" value="F:transaminase activity"/>
    <property type="evidence" value="ECO:0007669"/>
    <property type="project" value="UniProtKB-KW"/>
</dbReference>
<dbReference type="InterPro" id="IPR036388">
    <property type="entry name" value="WH-like_DNA-bd_sf"/>
</dbReference>
<dbReference type="InterPro" id="IPR036390">
    <property type="entry name" value="WH_DNA-bd_sf"/>
</dbReference>
<keyword evidence="8" id="KW-1185">Reference proteome</keyword>
<evidence type="ECO:0000256" key="3">
    <source>
        <dbReference type="ARBA" id="ARBA00023015"/>
    </source>
</evidence>
<dbReference type="InterPro" id="IPR004839">
    <property type="entry name" value="Aminotransferase_I/II_large"/>
</dbReference>
<dbReference type="InterPro" id="IPR000524">
    <property type="entry name" value="Tscrpt_reg_HTH_GntR"/>
</dbReference>
<keyword evidence="5" id="KW-0804">Transcription</keyword>
<dbReference type="InterPro" id="IPR015421">
    <property type="entry name" value="PyrdxlP-dep_Trfase_major"/>
</dbReference>
<dbReference type="GO" id="GO:0030170">
    <property type="term" value="F:pyridoxal phosphate binding"/>
    <property type="evidence" value="ECO:0007669"/>
    <property type="project" value="InterPro"/>
</dbReference>
<evidence type="ECO:0000313" key="7">
    <source>
        <dbReference type="EMBL" id="RKN52038.1"/>
    </source>
</evidence>
<name>A0A3A9ZUQ5_9ACTN</name>
<dbReference type="Proteomes" id="UP000279968">
    <property type="component" value="Unassembled WGS sequence"/>
</dbReference>
<keyword evidence="2" id="KW-0663">Pyridoxal phosphate</keyword>
<dbReference type="InterPro" id="IPR015422">
    <property type="entry name" value="PyrdxlP-dep_Trfase_small"/>
</dbReference>
<proteinExistence type="inferred from homology"/>
<dbReference type="Pfam" id="PF00392">
    <property type="entry name" value="GntR"/>
    <property type="match status" value="1"/>
</dbReference>
<dbReference type="SMART" id="SM00345">
    <property type="entry name" value="HTH_GNTR"/>
    <property type="match status" value="1"/>
</dbReference>
<dbReference type="GO" id="GO:0003700">
    <property type="term" value="F:DNA-binding transcription factor activity"/>
    <property type="evidence" value="ECO:0007669"/>
    <property type="project" value="InterPro"/>
</dbReference>